<dbReference type="Proteomes" id="UP000629287">
    <property type="component" value="Unassembled WGS sequence"/>
</dbReference>
<evidence type="ECO:0000313" key="1">
    <source>
        <dbReference type="EMBL" id="MBE1601658.1"/>
    </source>
</evidence>
<dbReference type="RefSeq" id="WP_148274182.1">
    <property type="nucleotide sequence ID" value="NZ_JADBGF010000001.1"/>
</dbReference>
<name>A0A8I0TXS4_9ACTN</name>
<evidence type="ECO:0000313" key="2">
    <source>
        <dbReference type="Proteomes" id="UP000629287"/>
    </source>
</evidence>
<gene>
    <name evidence="1" type="ORF">H4687_007787</name>
</gene>
<reference evidence="1 2" key="1">
    <citation type="submission" date="2020-10" db="EMBL/GenBank/DDBJ databases">
        <title>Sequencing the genomes of 1000 actinobacteria strains.</title>
        <authorList>
            <person name="Klenk H.-P."/>
        </authorList>
    </citation>
    <scope>NUCLEOTIDE SEQUENCE [LARGE SCALE GENOMIC DNA]</scope>
    <source>
        <strain evidence="1 2">DSM 41803</strain>
    </source>
</reference>
<dbReference type="AlphaFoldDB" id="A0A8I0TXS4"/>
<dbReference type="EMBL" id="JADBGF010000001">
    <property type="protein sequence ID" value="MBE1601658.1"/>
    <property type="molecule type" value="Genomic_DNA"/>
</dbReference>
<sequence>MSNITRPHPRIYPGTFVTCSDNPDRRLCRPPADSAQAPALNSCQPLACNNAAFTEDNRAAWRHRLALLDVQLARGDILAPLVRDRLVRRRDEIASFLGYPTPAPDQQART</sequence>
<organism evidence="1 2">
    <name type="scientific">Streptomyces stelliscabiei</name>
    <dbReference type="NCBI Taxonomy" id="146820"/>
    <lineage>
        <taxon>Bacteria</taxon>
        <taxon>Bacillati</taxon>
        <taxon>Actinomycetota</taxon>
        <taxon>Actinomycetes</taxon>
        <taxon>Kitasatosporales</taxon>
        <taxon>Streptomycetaceae</taxon>
        <taxon>Streptomyces</taxon>
    </lineage>
</organism>
<comment type="caution">
    <text evidence="1">The sequence shown here is derived from an EMBL/GenBank/DDBJ whole genome shotgun (WGS) entry which is preliminary data.</text>
</comment>
<protein>
    <submittedName>
        <fullName evidence="1">Uncharacterized protein</fullName>
    </submittedName>
</protein>
<dbReference type="OrthoDB" id="8776710at2"/>
<accession>A0A8I0TXS4</accession>
<proteinExistence type="predicted"/>
<keyword evidence="2" id="KW-1185">Reference proteome</keyword>
<dbReference type="GeneID" id="41401264"/>